<evidence type="ECO:0000256" key="2">
    <source>
        <dbReference type="ARBA" id="ARBA00022723"/>
    </source>
</evidence>
<comment type="caution">
    <text evidence="7">The sequence shown here is derived from an EMBL/GenBank/DDBJ whole genome shotgun (WGS) entry which is preliminary data.</text>
</comment>
<feature type="region of interest" description="Disordered" evidence="6">
    <location>
        <begin position="1"/>
        <end position="39"/>
    </location>
</feature>
<dbReference type="EMBL" id="JAWWNJ010000214">
    <property type="protein sequence ID" value="KAK6971364.1"/>
    <property type="molecule type" value="Genomic_DNA"/>
</dbReference>
<feature type="compositionally biased region" description="Acidic residues" evidence="6">
    <location>
        <begin position="1"/>
        <end position="12"/>
    </location>
</feature>
<evidence type="ECO:0000313" key="7">
    <source>
        <dbReference type="EMBL" id="KAK6971364.1"/>
    </source>
</evidence>
<gene>
    <name evidence="7" type="ORF">R3P38DRAFT_3497645</name>
</gene>
<evidence type="ECO:0000256" key="1">
    <source>
        <dbReference type="ARBA" id="ARBA00004123"/>
    </source>
</evidence>
<evidence type="ECO:0000256" key="3">
    <source>
        <dbReference type="ARBA" id="ARBA00022771"/>
    </source>
</evidence>
<evidence type="ECO:0000256" key="5">
    <source>
        <dbReference type="ARBA" id="ARBA00023242"/>
    </source>
</evidence>
<sequence>MDEDQDDSDDEMPGLADVSDSEGEDEEEEDLTDTEEISVDAAYEYTKSLGDADRAAIRTRPKAELTKDIEPMYEEGEIVDADNGVVTKGHWCHLCKRNKVPAKKCFFTGNVSARRTHISRNPKHFEVYKRLWEKNNVPGHAFCSIHSGQFASKIPQFTSAGLLDHLVELMVTEDNAFLLVDKAPFRRVLQYCRPSLKESDIPHQHPRQVSFTFYTWTSKTGDPFFGVTGHYIDSPPDSPEDWSLKSDQLAYTPIEGNHSGDNLAKILVRTLDRYDLREKMGWGTADNASNNDTCMKCAGREVDPLKLRWDPVERRVRCMEHSVHLAAKHFITRVSPISAKAVVAKAKKLRKELKAANPDLDDDEIDALLAAEDEEENEESDEDNEGEVAKPKDALGKALALVKQVRASPQAQAFFKKMCAESGTPVLQLLGWIRTRWASMFTFLDRLILLRPAVSRFVLLADDSPEVPNLVKKSYATFRLSRQDWDQLAKIHEVLQEPANIQQSFSSARHPTVWRTLPLLEALAETWRNMAATERFADMRDAIYAGLENVEKWYAKTDDTDVYFICLALDPNIKTAYAQDSWNSEAYEEGLTKLESVFDTYYVAPTTTVVEVENPGK</sequence>
<keyword evidence="3" id="KW-0863">Zinc-finger</keyword>
<feature type="compositionally biased region" description="Acidic residues" evidence="6">
    <location>
        <begin position="19"/>
        <end position="38"/>
    </location>
</feature>
<keyword evidence="8" id="KW-1185">Reference proteome</keyword>
<proteinExistence type="predicted"/>
<dbReference type="Proteomes" id="UP001362999">
    <property type="component" value="Unassembled WGS sequence"/>
</dbReference>
<dbReference type="GO" id="GO:0005634">
    <property type="term" value="C:nucleus"/>
    <property type="evidence" value="ECO:0007669"/>
    <property type="project" value="UniProtKB-SubCell"/>
</dbReference>
<keyword evidence="4" id="KW-0862">Zinc</keyword>
<dbReference type="GO" id="GO:0008270">
    <property type="term" value="F:zinc ion binding"/>
    <property type="evidence" value="ECO:0007669"/>
    <property type="project" value="UniProtKB-KW"/>
</dbReference>
<protein>
    <submittedName>
        <fullName evidence="7">Ribonuclease H-like domain-containing protein</fullName>
    </submittedName>
</protein>
<evidence type="ECO:0000256" key="4">
    <source>
        <dbReference type="ARBA" id="ARBA00022833"/>
    </source>
</evidence>
<evidence type="ECO:0000256" key="6">
    <source>
        <dbReference type="SAM" id="MobiDB-lite"/>
    </source>
</evidence>
<evidence type="ECO:0000313" key="8">
    <source>
        <dbReference type="Proteomes" id="UP001362999"/>
    </source>
</evidence>
<reference evidence="7 8" key="1">
    <citation type="journal article" date="2024" name="J Genomics">
        <title>Draft genome sequencing and assembly of Favolaschia claudopus CIRM-BRFM 2984 isolated from oak limbs.</title>
        <authorList>
            <person name="Navarro D."/>
            <person name="Drula E."/>
            <person name="Chaduli D."/>
            <person name="Cazenave R."/>
            <person name="Ahrendt S."/>
            <person name="Wang J."/>
            <person name="Lipzen A."/>
            <person name="Daum C."/>
            <person name="Barry K."/>
            <person name="Grigoriev I.V."/>
            <person name="Favel A."/>
            <person name="Rosso M.N."/>
            <person name="Martin F."/>
        </authorList>
    </citation>
    <scope>NUCLEOTIDE SEQUENCE [LARGE SCALE GENOMIC DNA]</scope>
    <source>
        <strain evidence="7 8">CIRM-BRFM 2984</strain>
    </source>
</reference>
<accession>A0AAV9Z5X9</accession>
<dbReference type="AlphaFoldDB" id="A0AAV9Z5X9"/>
<organism evidence="7 8">
    <name type="scientific">Favolaschia claudopus</name>
    <dbReference type="NCBI Taxonomy" id="2862362"/>
    <lineage>
        <taxon>Eukaryota</taxon>
        <taxon>Fungi</taxon>
        <taxon>Dikarya</taxon>
        <taxon>Basidiomycota</taxon>
        <taxon>Agaricomycotina</taxon>
        <taxon>Agaricomycetes</taxon>
        <taxon>Agaricomycetidae</taxon>
        <taxon>Agaricales</taxon>
        <taxon>Marasmiineae</taxon>
        <taxon>Mycenaceae</taxon>
        <taxon>Favolaschia</taxon>
    </lineage>
</organism>
<dbReference type="InterPro" id="IPR052035">
    <property type="entry name" value="ZnF_BED_domain_contain"/>
</dbReference>
<dbReference type="PANTHER" id="PTHR46481">
    <property type="entry name" value="ZINC FINGER BED DOMAIN-CONTAINING PROTEIN 4"/>
    <property type="match status" value="1"/>
</dbReference>
<dbReference type="PANTHER" id="PTHR46481:SF10">
    <property type="entry name" value="ZINC FINGER BED DOMAIN-CONTAINING PROTEIN 39"/>
    <property type="match status" value="1"/>
</dbReference>
<keyword evidence="5" id="KW-0539">Nucleus</keyword>
<comment type="subcellular location">
    <subcellularLocation>
        <location evidence="1">Nucleus</location>
    </subcellularLocation>
</comment>
<name>A0AAV9Z5X9_9AGAR</name>
<dbReference type="InterPro" id="IPR012337">
    <property type="entry name" value="RNaseH-like_sf"/>
</dbReference>
<dbReference type="SUPFAM" id="SSF53098">
    <property type="entry name" value="Ribonuclease H-like"/>
    <property type="match status" value="1"/>
</dbReference>
<keyword evidence="2" id="KW-0479">Metal-binding</keyword>